<keyword evidence="1" id="KW-0808">Transferase</keyword>
<protein>
    <submittedName>
        <fullName evidence="1">Adenylate kinase-like kinase</fullName>
    </submittedName>
</protein>
<reference evidence="1 2" key="1">
    <citation type="submission" date="2014-08" db="EMBL/GenBank/DDBJ databases">
        <authorList>
            <person name="Chen Y.-H."/>
        </authorList>
    </citation>
    <scope>NUCLEOTIDE SEQUENCE [LARGE SCALE GENOMIC DNA]</scope>
</reference>
<dbReference type="InterPro" id="IPR027417">
    <property type="entry name" value="P-loop_NTPase"/>
</dbReference>
<dbReference type="PANTHER" id="PTHR37816">
    <property type="entry name" value="YALI0E33011P"/>
    <property type="match status" value="1"/>
</dbReference>
<evidence type="ECO:0000313" key="1">
    <source>
        <dbReference type="EMBL" id="CDZ34647.1"/>
    </source>
</evidence>
<dbReference type="Gene3D" id="3.40.50.300">
    <property type="entry name" value="P-loop containing nucleotide triphosphate hydrolases"/>
    <property type="match status" value="1"/>
</dbReference>
<evidence type="ECO:0000313" key="2">
    <source>
        <dbReference type="Proteomes" id="UP000046176"/>
    </source>
</evidence>
<dbReference type="AlphaFoldDB" id="A0A0T7FHZ5"/>
<dbReference type="RefSeq" id="WP_046666629.1">
    <property type="nucleotide sequence ID" value="NZ_CCRH01000006.1"/>
</dbReference>
<proteinExistence type="predicted"/>
<dbReference type="PANTHER" id="PTHR37816:SF1">
    <property type="entry name" value="TOXIN"/>
    <property type="match status" value="1"/>
</dbReference>
<accession>A0A0T7FHZ5</accession>
<dbReference type="EMBL" id="CCRH01000006">
    <property type="protein sequence ID" value="CDZ34647.1"/>
    <property type="molecule type" value="Genomic_DNA"/>
</dbReference>
<dbReference type="OrthoDB" id="7210594at2"/>
<keyword evidence="1" id="KW-0418">Kinase</keyword>
<dbReference type="SUPFAM" id="SSF52540">
    <property type="entry name" value="P-loop containing nucleoside triphosphate hydrolases"/>
    <property type="match status" value="1"/>
</dbReference>
<dbReference type="GO" id="GO:0016301">
    <property type="term" value="F:kinase activity"/>
    <property type="evidence" value="ECO:0007669"/>
    <property type="project" value="UniProtKB-KW"/>
</dbReference>
<name>A0A0T7FHZ5_NEOGA</name>
<organism evidence="1 2">
    <name type="scientific">Neorhizobium galegae bv. officinalis</name>
    <dbReference type="NCBI Taxonomy" id="323656"/>
    <lineage>
        <taxon>Bacteria</taxon>
        <taxon>Pseudomonadati</taxon>
        <taxon>Pseudomonadota</taxon>
        <taxon>Alphaproteobacteria</taxon>
        <taxon>Hyphomicrobiales</taxon>
        <taxon>Rhizobiaceae</taxon>
        <taxon>Rhizobium/Agrobacterium group</taxon>
        <taxon>Neorhizobium</taxon>
    </lineage>
</organism>
<sequence>MDRIFIIGNGGSGKTWLAEQLAEKLGVPVFHLDDLHWLPNFLRERPRHERDQLVAEAADGRSWIIEGLYGSILKQVFSRITTLIWLDVPDEECISNLVQRGQTGGGTAEQFEELLAYTRGYRLRKNHLNSFDAHQWFFDQHPLQKFRLSSRSEMAAFLGKV</sequence>
<dbReference type="Proteomes" id="UP000046176">
    <property type="component" value="Unassembled WGS sequence"/>
</dbReference>
<dbReference type="InterPro" id="IPR052922">
    <property type="entry name" value="Cytidylate_Kinase-2"/>
</dbReference>
<gene>
    <name evidence="1" type="ORF">NGAL_HAMBI1145_24390</name>
</gene>